<protein>
    <submittedName>
        <fullName evidence="2">Uncharacterized protein</fullName>
    </submittedName>
</protein>
<feature type="region of interest" description="Disordered" evidence="1">
    <location>
        <begin position="1"/>
        <end position="21"/>
    </location>
</feature>
<dbReference type="Proteomes" id="UP000076502">
    <property type="component" value="Unassembled WGS sequence"/>
</dbReference>
<proteinExistence type="predicted"/>
<evidence type="ECO:0000313" key="3">
    <source>
        <dbReference type="Proteomes" id="UP000076502"/>
    </source>
</evidence>
<reference evidence="2 3" key="1">
    <citation type="submission" date="2015-07" db="EMBL/GenBank/DDBJ databases">
        <title>The genome of Dufourea novaeangliae.</title>
        <authorList>
            <person name="Pan H."/>
            <person name="Kapheim K."/>
        </authorList>
    </citation>
    <scope>NUCLEOTIDE SEQUENCE [LARGE SCALE GENOMIC DNA]</scope>
    <source>
        <strain evidence="2">0120121106</strain>
        <tissue evidence="2">Whole body</tissue>
    </source>
</reference>
<accession>A0A154P5F5</accession>
<dbReference type="AlphaFoldDB" id="A0A154P5F5"/>
<keyword evidence="3" id="KW-1185">Reference proteome</keyword>
<feature type="compositionally biased region" description="Basic residues" evidence="1">
    <location>
        <begin position="1"/>
        <end position="11"/>
    </location>
</feature>
<gene>
    <name evidence="2" type="ORF">WN55_08541</name>
</gene>
<sequence length="84" mass="9132">MRHSPGTRARQKNTDLDESLNGRTIGRVSTVYTVACVDQRSSASRVHRLPVRGASSSGSKPHLSRYPAVSSFLHFTHTAAVSII</sequence>
<organism evidence="2 3">
    <name type="scientific">Dufourea novaeangliae</name>
    <name type="common">Sweat bee</name>
    <dbReference type="NCBI Taxonomy" id="178035"/>
    <lineage>
        <taxon>Eukaryota</taxon>
        <taxon>Metazoa</taxon>
        <taxon>Ecdysozoa</taxon>
        <taxon>Arthropoda</taxon>
        <taxon>Hexapoda</taxon>
        <taxon>Insecta</taxon>
        <taxon>Pterygota</taxon>
        <taxon>Neoptera</taxon>
        <taxon>Endopterygota</taxon>
        <taxon>Hymenoptera</taxon>
        <taxon>Apocrita</taxon>
        <taxon>Aculeata</taxon>
        <taxon>Apoidea</taxon>
        <taxon>Anthophila</taxon>
        <taxon>Halictidae</taxon>
        <taxon>Rophitinae</taxon>
        <taxon>Dufourea</taxon>
    </lineage>
</organism>
<evidence type="ECO:0000256" key="1">
    <source>
        <dbReference type="SAM" id="MobiDB-lite"/>
    </source>
</evidence>
<dbReference type="EMBL" id="KQ434822">
    <property type="protein sequence ID" value="KZC07159.1"/>
    <property type="molecule type" value="Genomic_DNA"/>
</dbReference>
<name>A0A154P5F5_DUFNO</name>
<evidence type="ECO:0000313" key="2">
    <source>
        <dbReference type="EMBL" id="KZC07159.1"/>
    </source>
</evidence>